<accession>A0A0M3I4J3</accession>
<dbReference type="InterPro" id="IPR036880">
    <property type="entry name" value="Kunitz_BPTI_sf"/>
</dbReference>
<evidence type="ECO:0000313" key="2">
    <source>
        <dbReference type="Proteomes" id="UP000036681"/>
    </source>
</evidence>
<dbReference type="PRINTS" id="PR00759">
    <property type="entry name" value="BASICPTASE"/>
</dbReference>
<dbReference type="Proteomes" id="UP000036681">
    <property type="component" value="Unplaced"/>
</dbReference>
<protein>
    <submittedName>
        <fullName evidence="3">Kunitz/Bovine pancreatic trypsin inhibitor domain protein</fullName>
    </submittedName>
</protein>
<dbReference type="InterPro" id="IPR002223">
    <property type="entry name" value="Kunitz_BPTI"/>
</dbReference>
<dbReference type="PROSITE" id="PS00280">
    <property type="entry name" value="BPTI_KUNITZ_1"/>
    <property type="match status" value="1"/>
</dbReference>
<evidence type="ECO:0000313" key="3">
    <source>
        <dbReference type="WBParaSite" id="ALUE_0001172001-mRNA-1"/>
    </source>
</evidence>
<dbReference type="WBParaSite" id="ALUE_0001172001-mRNA-1">
    <property type="protein sequence ID" value="ALUE_0001172001-mRNA-1"/>
    <property type="gene ID" value="ALUE_0001172001"/>
</dbReference>
<organism evidence="2 3">
    <name type="scientific">Ascaris lumbricoides</name>
    <name type="common">Giant roundworm</name>
    <dbReference type="NCBI Taxonomy" id="6252"/>
    <lineage>
        <taxon>Eukaryota</taxon>
        <taxon>Metazoa</taxon>
        <taxon>Ecdysozoa</taxon>
        <taxon>Nematoda</taxon>
        <taxon>Chromadorea</taxon>
        <taxon>Rhabditida</taxon>
        <taxon>Spirurina</taxon>
        <taxon>Ascaridomorpha</taxon>
        <taxon>Ascaridoidea</taxon>
        <taxon>Ascarididae</taxon>
        <taxon>Ascaris</taxon>
    </lineage>
</organism>
<feature type="domain" description="BPTI/Kunitz inhibitor" evidence="1">
    <location>
        <begin position="151"/>
        <end position="206"/>
    </location>
</feature>
<keyword evidence="2" id="KW-1185">Reference proteome</keyword>
<dbReference type="Gene3D" id="4.10.410.10">
    <property type="entry name" value="Pancreatic trypsin inhibitor Kunitz domain"/>
    <property type="match status" value="2"/>
</dbReference>
<dbReference type="PANTHER" id="PTHR46339">
    <property type="entry name" value="PROTEIN CBG15282-RELATED"/>
    <property type="match status" value="1"/>
</dbReference>
<dbReference type="SUPFAM" id="SSF57362">
    <property type="entry name" value="BPTI-like"/>
    <property type="match status" value="2"/>
</dbReference>
<name>A0A0M3I4J3_ASCLU</name>
<reference evidence="3" key="1">
    <citation type="submission" date="2017-02" db="UniProtKB">
        <authorList>
            <consortium name="WormBaseParasite"/>
        </authorList>
    </citation>
    <scope>IDENTIFICATION</scope>
</reference>
<feature type="domain" description="BPTI/Kunitz inhibitor" evidence="1">
    <location>
        <begin position="33"/>
        <end position="86"/>
    </location>
</feature>
<dbReference type="Pfam" id="PF00014">
    <property type="entry name" value="Kunitz_BPTI"/>
    <property type="match status" value="2"/>
</dbReference>
<dbReference type="InterPro" id="IPR020901">
    <property type="entry name" value="Prtase_inh_Kunz-CS"/>
</dbReference>
<dbReference type="AlphaFoldDB" id="A0A0M3I4J3"/>
<dbReference type="GO" id="GO:0004867">
    <property type="term" value="F:serine-type endopeptidase inhibitor activity"/>
    <property type="evidence" value="ECO:0007669"/>
    <property type="project" value="InterPro"/>
</dbReference>
<proteinExistence type="predicted"/>
<evidence type="ECO:0000259" key="1">
    <source>
        <dbReference type="PROSITE" id="PS50279"/>
    </source>
</evidence>
<dbReference type="InterPro" id="IPR053014">
    <property type="entry name" value="Cuticle_assoc_divergent"/>
</dbReference>
<dbReference type="SMART" id="SM00131">
    <property type="entry name" value="KU"/>
    <property type="match status" value="2"/>
</dbReference>
<sequence length="208" mass="24254">MYIFSKQKNTQIDMFQQLVLLFYFFHRGFAIECTLTKDSGFECDQQQPSTSFYFDMRTGVCQPFQYAGCGGNGNRFATSTECRKQCNDETIRLLKGPNIDENRLHTTYESICNISFSAYAKHELKKCMKKSCLAGYKCVKEYCCPSKEMICSQIYDSGHELSATDMKHVRRYAYNKDFRICNRFSYFGKAGNFNNFPDWHTCMDFCAE</sequence>
<dbReference type="PROSITE" id="PS50279">
    <property type="entry name" value="BPTI_KUNITZ_2"/>
    <property type="match status" value="2"/>
</dbReference>